<dbReference type="RefSeq" id="WP_109417073.1">
    <property type="nucleotide sequence ID" value="NZ_QEAS01000015.1"/>
</dbReference>
<organism evidence="1 2">
    <name type="scientific">Pararcticibacter amylolyticus</name>
    <dbReference type="NCBI Taxonomy" id="2173175"/>
    <lineage>
        <taxon>Bacteria</taxon>
        <taxon>Pseudomonadati</taxon>
        <taxon>Bacteroidota</taxon>
        <taxon>Sphingobacteriia</taxon>
        <taxon>Sphingobacteriales</taxon>
        <taxon>Sphingobacteriaceae</taxon>
        <taxon>Pararcticibacter</taxon>
    </lineage>
</organism>
<dbReference type="OrthoDB" id="9781481at2"/>
<keyword evidence="2" id="KW-1185">Reference proteome</keyword>
<dbReference type="Proteomes" id="UP000245647">
    <property type="component" value="Unassembled WGS sequence"/>
</dbReference>
<gene>
    <name evidence="1" type="ORF">DDR33_17350</name>
</gene>
<proteinExistence type="predicted"/>
<sequence length="354" mass="41552">MKHNEQRIFDEQLQEDFLSAWPIDMIREIPLHRYVSVNDQTTFCQYVETITRPLGSIKGMNSVKFGIYRRRKPEERPKHVISNKTHSWSQRFHDDSNDEEKVFKKVIEEVYSIASYASEGYFEHICYLNLPSIFRWKVAYLYSGGRLIPIFSIENLRAIVSTLGMPNVDRKTTYWQMQQFLIDRKPLGMTSVEFMRVLYEEFRLGDAEDRELAKRRRVRNGIKSKNLQPVFRKGNAGGMTSPLHNNLQQRLYDQLCLKHGESCVNMERNWIDLLVELKDRLILFEVKPCTFAEDCLKLALGQLMLYAYQAQAIHQDKSIELVIAGPNKLTGEERAMMTFLSERVSFPISYLQID</sequence>
<accession>A0A2U2PD17</accession>
<evidence type="ECO:0000313" key="2">
    <source>
        <dbReference type="Proteomes" id="UP000245647"/>
    </source>
</evidence>
<dbReference type="AlphaFoldDB" id="A0A2U2PD17"/>
<comment type="caution">
    <text evidence="1">The sequence shown here is derived from an EMBL/GenBank/DDBJ whole genome shotgun (WGS) entry which is preliminary data.</text>
</comment>
<name>A0A2U2PD17_9SPHI</name>
<reference evidence="1 2" key="1">
    <citation type="submission" date="2018-04" db="EMBL/GenBank/DDBJ databases">
        <title>Pedobacter chongqingensis sp. nov., isolated from a rottenly hemp rope.</title>
        <authorList>
            <person name="Cai Y."/>
        </authorList>
    </citation>
    <scope>NUCLEOTIDE SEQUENCE [LARGE SCALE GENOMIC DNA]</scope>
    <source>
        <strain evidence="1 2">FJ4-8</strain>
    </source>
</reference>
<dbReference type="EMBL" id="QEAS01000015">
    <property type="protein sequence ID" value="PWG79288.1"/>
    <property type="molecule type" value="Genomic_DNA"/>
</dbReference>
<evidence type="ECO:0000313" key="1">
    <source>
        <dbReference type="EMBL" id="PWG79288.1"/>
    </source>
</evidence>
<protein>
    <submittedName>
        <fullName evidence="1">Uncharacterized protein</fullName>
    </submittedName>
</protein>